<gene>
    <name evidence="1" type="ORF">LTR25_011118</name>
</gene>
<dbReference type="Proteomes" id="UP001345827">
    <property type="component" value="Unassembled WGS sequence"/>
</dbReference>
<organism evidence="1 2">
    <name type="scientific">Vermiconidia calcicola</name>
    <dbReference type="NCBI Taxonomy" id="1690605"/>
    <lineage>
        <taxon>Eukaryota</taxon>
        <taxon>Fungi</taxon>
        <taxon>Dikarya</taxon>
        <taxon>Ascomycota</taxon>
        <taxon>Pezizomycotina</taxon>
        <taxon>Dothideomycetes</taxon>
        <taxon>Dothideomycetidae</taxon>
        <taxon>Mycosphaerellales</taxon>
        <taxon>Extremaceae</taxon>
        <taxon>Vermiconidia</taxon>
    </lineage>
</organism>
<evidence type="ECO:0000313" key="2">
    <source>
        <dbReference type="Proteomes" id="UP001345827"/>
    </source>
</evidence>
<dbReference type="AlphaFoldDB" id="A0AAV9PSY7"/>
<accession>A0AAV9PSY7</accession>
<reference evidence="1 2" key="1">
    <citation type="submission" date="2023-06" db="EMBL/GenBank/DDBJ databases">
        <title>Black Yeasts Isolated from many extreme environments.</title>
        <authorList>
            <person name="Coleine C."/>
            <person name="Stajich J.E."/>
            <person name="Selbmann L."/>
        </authorList>
    </citation>
    <scope>NUCLEOTIDE SEQUENCE [LARGE SCALE GENOMIC DNA]</scope>
    <source>
        <strain evidence="1 2">CCFEE 5887</strain>
    </source>
</reference>
<sequence length="154" mass="17425">MDRLDNPVQDTAPDVEGLKEAFNWLFNYSAAGIPSPASMAEYFWIELGPQENDNQWSGPYQIFKSLLAFAFWQFNPTNIANPHLDAQNRTAGLPPDFYTTASIGNPYERIVVNRTEVPQPGYDPADDVTTAEGNRSIRKLLKGRRTVVYKIRKT</sequence>
<proteinExistence type="predicted"/>
<protein>
    <submittedName>
        <fullName evidence="1">Uncharacterized protein</fullName>
    </submittedName>
</protein>
<keyword evidence="2" id="KW-1185">Reference proteome</keyword>
<name>A0AAV9PSY7_9PEZI</name>
<dbReference type="EMBL" id="JAXLQG010000048">
    <property type="protein sequence ID" value="KAK5527523.1"/>
    <property type="molecule type" value="Genomic_DNA"/>
</dbReference>
<evidence type="ECO:0000313" key="1">
    <source>
        <dbReference type="EMBL" id="KAK5527523.1"/>
    </source>
</evidence>
<comment type="caution">
    <text evidence="1">The sequence shown here is derived from an EMBL/GenBank/DDBJ whole genome shotgun (WGS) entry which is preliminary data.</text>
</comment>